<evidence type="ECO:0000256" key="3">
    <source>
        <dbReference type="ARBA" id="ARBA00022531"/>
    </source>
</evidence>
<comment type="subcellular location">
    <subcellularLocation>
        <location evidence="1">Plastid</location>
        <location evidence="1">Chloroplast</location>
    </subcellularLocation>
</comment>
<name>A0AB34JK05_PRYPA</name>
<dbReference type="GO" id="GO:0009507">
    <property type="term" value="C:chloroplast"/>
    <property type="evidence" value="ECO:0007669"/>
    <property type="project" value="UniProtKB-SubCell"/>
</dbReference>
<dbReference type="SUPFAM" id="SSF103511">
    <property type="entry name" value="Chlorophyll a-b binding protein"/>
    <property type="match status" value="1"/>
</dbReference>
<evidence type="ECO:0000256" key="5">
    <source>
        <dbReference type="PIRSR" id="PIRSR601344-1"/>
    </source>
</evidence>
<evidence type="ECO:0000256" key="1">
    <source>
        <dbReference type="ARBA" id="ARBA00004229"/>
    </source>
</evidence>
<protein>
    <recommendedName>
        <fullName evidence="8">Chloroplast light harvesting protein</fullName>
    </recommendedName>
</protein>
<evidence type="ECO:0000256" key="4">
    <source>
        <dbReference type="ARBA" id="ARBA00022640"/>
    </source>
</evidence>
<keyword evidence="3" id="KW-0602">Photosynthesis</keyword>
<keyword evidence="4" id="KW-0934">Plastid</keyword>
<feature type="binding site" evidence="5">
    <location>
        <position position="205"/>
    </location>
    <ligand>
        <name>chlorophyll a</name>
        <dbReference type="ChEBI" id="CHEBI:58416"/>
        <label>1</label>
    </ligand>
</feature>
<dbReference type="Pfam" id="PF00504">
    <property type="entry name" value="Chloroa_b-bind"/>
    <property type="match status" value="1"/>
</dbReference>
<feature type="binding site" evidence="5">
    <location>
        <position position="207"/>
    </location>
    <ligand>
        <name>chlorophyll a</name>
        <dbReference type="ChEBI" id="CHEBI:58416"/>
        <label>1</label>
    </ligand>
</feature>
<gene>
    <name evidence="6" type="ORF">AB1Y20_022771</name>
</gene>
<feature type="binding site" description="axial binding residue" evidence="5">
    <location>
        <position position="166"/>
    </location>
    <ligand>
        <name>chlorophyll b</name>
        <dbReference type="ChEBI" id="CHEBI:61721"/>
        <label>1</label>
    </ligand>
    <ligandPart>
        <name>Mg</name>
        <dbReference type="ChEBI" id="CHEBI:25107"/>
    </ligandPart>
</feature>
<evidence type="ECO:0000256" key="2">
    <source>
        <dbReference type="ARBA" id="ARBA00022528"/>
    </source>
</evidence>
<organism evidence="6 7">
    <name type="scientific">Prymnesium parvum</name>
    <name type="common">Toxic golden alga</name>
    <dbReference type="NCBI Taxonomy" id="97485"/>
    <lineage>
        <taxon>Eukaryota</taxon>
        <taxon>Haptista</taxon>
        <taxon>Haptophyta</taxon>
        <taxon>Prymnesiophyceae</taxon>
        <taxon>Prymnesiales</taxon>
        <taxon>Prymnesiaceae</taxon>
        <taxon>Prymnesium</taxon>
    </lineage>
</organism>
<dbReference type="GO" id="GO:0016168">
    <property type="term" value="F:chlorophyll binding"/>
    <property type="evidence" value="ECO:0007669"/>
    <property type="project" value="UniProtKB-KW"/>
</dbReference>
<comment type="caution">
    <text evidence="6">The sequence shown here is derived from an EMBL/GenBank/DDBJ whole genome shotgun (WGS) entry which is preliminary data.</text>
</comment>
<reference evidence="6 7" key="1">
    <citation type="journal article" date="2024" name="Science">
        <title>Giant polyketide synthase enzymes in the biosynthesis of giant marine polyether toxins.</title>
        <authorList>
            <person name="Fallon T.R."/>
            <person name="Shende V.V."/>
            <person name="Wierzbicki I.H."/>
            <person name="Pendleton A.L."/>
            <person name="Watervoot N.F."/>
            <person name="Auber R.P."/>
            <person name="Gonzalez D.J."/>
            <person name="Wisecaver J.H."/>
            <person name="Moore B.S."/>
        </authorList>
    </citation>
    <scope>NUCLEOTIDE SEQUENCE [LARGE SCALE GENOMIC DNA]</scope>
    <source>
        <strain evidence="6 7">12B1</strain>
    </source>
</reference>
<dbReference type="PANTHER" id="PTHR21649">
    <property type="entry name" value="CHLOROPHYLL A/B BINDING PROTEIN"/>
    <property type="match status" value="1"/>
</dbReference>
<feature type="binding site" description="axial binding residue" evidence="5">
    <location>
        <position position="79"/>
    </location>
    <ligand>
        <name>chlorophyll b</name>
        <dbReference type="ChEBI" id="CHEBI:61721"/>
        <label>1</label>
    </ligand>
    <ligandPart>
        <name>Mg</name>
        <dbReference type="ChEBI" id="CHEBI:25107"/>
    </ligandPart>
</feature>
<dbReference type="GO" id="GO:0016020">
    <property type="term" value="C:membrane"/>
    <property type="evidence" value="ECO:0007669"/>
    <property type="project" value="InterPro"/>
</dbReference>
<keyword evidence="2" id="KW-0150">Chloroplast</keyword>
<sequence>MLALPLLPHALVPPTLAPAPSRAAAPRMETKADLVSLAPKLNPLVPFYDPLNLASMDLWGKGSEATIGWLRHSEIKHGRIAMFAFVGYCVQANGVHWPWQLTSAGLSFGDISAAGFPAEQWDALPTAAKLQILGAIGLLEYFGEGGAGTLGAHYTKGGKPGYFPPLKGSSSIPHPVPFNLYDPFGLSAGKTAEQKARGLVSEINNGRLAMIGIIGFLSASKVPGSVPALSGVIPSYAGEPMAPFSAVDSALPFVTPMLDAFKGAGWPALL</sequence>
<feature type="binding site" evidence="5">
    <location>
        <position position="74"/>
    </location>
    <ligand>
        <name>chlorophyll a</name>
        <dbReference type="ChEBI" id="CHEBI:58416"/>
        <label>1</label>
    </ligand>
</feature>
<keyword evidence="5" id="KW-0148">Chlorophyll</keyword>
<evidence type="ECO:0000313" key="6">
    <source>
        <dbReference type="EMBL" id="KAL1521222.1"/>
    </source>
</evidence>
<proteinExistence type="predicted"/>
<dbReference type="EMBL" id="JBGBPQ010000008">
    <property type="protein sequence ID" value="KAL1521222.1"/>
    <property type="molecule type" value="Genomic_DNA"/>
</dbReference>
<accession>A0AB34JK05</accession>
<feature type="binding site" evidence="5">
    <location>
        <position position="77"/>
    </location>
    <ligand>
        <name>chlorophyll a</name>
        <dbReference type="ChEBI" id="CHEBI:58416"/>
        <label>1</label>
    </ligand>
</feature>
<keyword evidence="5" id="KW-0157">Chromophore</keyword>
<dbReference type="GO" id="GO:0009765">
    <property type="term" value="P:photosynthesis, light harvesting"/>
    <property type="evidence" value="ECO:0007669"/>
    <property type="project" value="InterPro"/>
</dbReference>
<feature type="binding site" evidence="5">
    <location>
        <position position="202"/>
    </location>
    <ligand>
        <name>chlorophyll a</name>
        <dbReference type="ChEBI" id="CHEBI:58416"/>
        <label>1</label>
    </ligand>
</feature>
<keyword evidence="7" id="KW-1185">Reference proteome</keyword>
<dbReference type="AlphaFoldDB" id="A0AB34JK05"/>
<dbReference type="Proteomes" id="UP001515480">
    <property type="component" value="Unassembled WGS sequence"/>
</dbReference>
<dbReference type="Gene3D" id="1.10.3460.10">
    <property type="entry name" value="Chlorophyll a/b binding protein domain"/>
    <property type="match status" value="1"/>
</dbReference>
<dbReference type="InterPro" id="IPR022796">
    <property type="entry name" value="Chloroa_b-bind"/>
</dbReference>
<dbReference type="InterPro" id="IPR001344">
    <property type="entry name" value="Chloro_AB-bd_pln"/>
</dbReference>
<evidence type="ECO:0000313" key="7">
    <source>
        <dbReference type="Proteomes" id="UP001515480"/>
    </source>
</evidence>
<evidence type="ECO:0008006" key="8">
    <source>
        <dbReference type="Google" id="ProtNLM"/>
    </source>
</evidence>